<dbReference type="Proteomes" id="UP000000851">
    <property type="component" value="Chromosome"/>
</dbReference>
<dbReference type="eggNOG" id="ENOG502Z7JX">
    <property type="taxonomic scope" value="Bacteria"/>
</dbReference>
<name>C7Q2K4_CATAD</name>
<dbReference type="InParanoid" id="C7Q2K4"/>
<reference evidence="2 3" key="1">
    <citation type="journal article" date="2009" name="Stand. Genomic Sci.">
        <title>Complete genome sequence of Catenulispora acidiphila type strain (ID 139908).</title>
        <authorList>
            <person name="Copeland A."/>
            <person name="Lapidus A."/>
            <person name="Glavina Del Rio T."/>
            <person name="Nolan M."/>
            <person name="Lucas S."/>
            <person name="Chen F."/>
            <person name="Tice H."/>
            <person name="Cheng J.F."/>
            <person name="Bruce D."/>
            <person name="Goodwin L."/>
            <person name="Pitluck S."/>
            <person name="Mikhailova N."/>
            <person name="Pati A."/>
            <person name="Ivanova N."/>
            <person name="Mavromatis K."/>
            <person name="Chen A."/>
            <person name="Palaniappan K."/>
            <person name="Chain P."/>
            <person name="Land M."/>
            <person name="Hauser L."/>
            <person name="Chang Y.J."/>
            <person name="Jeffries C.D."/>
            <person name="Chertkov O."/>
            <person name="Brettin T."/>
            <person name="Detter J.C."/>
            <person name="Han C."/>
            <person name="Ali Z."/>
            <person name="Tindall B.J."/>
            <person name="Goker M."/>
            <person name="Bristow J."/>
            <person name="Eisen J.A."/>
            <person name="Markowitz V."/>
            <person name="Hugenholtz P."/>
            <person name="Kyrpides N.C."/>
            <person name="Klenk H.P."/>
        </authorList>
    </citation>
    <scope>NUCLEOTIDE SEQUENCE [LARGE SCALE GENOMIC DNA]</scope>
    <source>
        <strain evidence="3">DSM 44928 / JCM 14897 / NBRC 102108 / NRRL B-24433 / ID139908</strain>
    </source>
</reference>
<organism evidence="2 3">
    <name type="scientific">Catenulispora acidiphila (strain DSM 44928 / JCM 14897 / NBRC 102108 / NRRL B-24433 / ID139908)</name>
    <dbReference type="NCBI Taxonomy" id="479433"/>
    <lineage>
        <taxon>Bacteria</taxon>
        <taxon>Bacillati</taxon>
        <taxon>Actinomycetota</taxon>
        <taxon>Actinomycetes</taxon>
        <taxon>Catenulisporales</taxon>
        <taxon>Catenulisporaceae</taxon>
        <taxon>Catenulispora</taxon>
    </lineage>
</organism>
<protein>
    <submittedName>
        <fullName evidence="2">Uncharacterized protein</fullName>
    </submittedName>
</protein>
<gene>
    <name evidence="2" type="ordered locus">Caci_0914</name>
</gene>
<dbReference type="KEGG" id="cai:Caci_0914"/>
<dbReference type="OrthoDB" id="4337641at2"/>
<evidence type="ECO:0000313" key="2">
    <source>
        <dbReference type="EMBL" id="ACU69846.1"/>
    </source>
</evidence>
<feature type="transmembrane region" description="Helical" evidence="1">
    <location>
        <begin position="42"/>
        <end position="59"/>
    </location>
</feature>
<proteinExistence type="predicted"/>
<dbReference type="AlphaFoldDB" id="C7Q2K4"/>
<keyword evidence="1" id="KW-0472">Membrane</keyword>
<dbReference type="EMBL" id="CP001700">
    <property type="protein sequence ID" value="ACU69846.1"/>
    <property type="molecule type" value="Genomic_DNA"/>
</dbReference>
<feature type="transmembrane region" description="Helical" evidence="1">
    <location>
        <begin position="12"/>
        <end position="36"/>
    </location>
</feature>
<accession>C7Q2K4</accession>
<feature type="transmembrane region" description="Helical" evidence="1">
    <location>
        <begin position="105"/>
        <end position="128"/>
    </location>
</feature>
<sequence length="269" mass="28698" precursor="true">MTRLRRIVRWSLLILLVGRLILAVLLVSGVAVPALVLRAMEASIVVSVAAFVPFFVGDGKFPPALRRLIVHEALLFTSCVRWISRRGPQGVREGDLVVRYAAAQAFVVAALLFASVVETVALALVIPWPAVKNVVLVIDLWGVYFVIALQISCVVRPHIVRADGSLALRYGVLTEIVVPASQIARVRVENRLDRGGPVKLNPDGSLDMGIGGQTTVTVELSDSVPFVRPLGKCGQARLLRFYADSPAAAVAGLARGVGGEGSEAPHTAC</sequence>
<feature type="transmembrane region" description="Helical" evidence="1">
    <location>
        <begin position="134"/>
        <end position="155"/>
    </location>
</feature>
<evidence type="ECO:0000313" key="3">
    <source>
        <dbReference type="Proteomes" id="UP000000851"/>
    </source>
</evidence>
<keyword evidence="1" id="KW-0812">Transmembrane</keyword>
<dbReference type="STRING" id="479433.Caci_0914"/>
<evidence type="ECO:0000256" key="1">
    <source>
        <dbReference type="SAM" id="Phobius"/>
    </source>
</evidence>
<keyword evidence="3" id="KW-1185">Reference proteome</keyword>
<dbReference type="HOGENOM" id="CLU_065811_0_0_11"/>
<keyword evidence="1" id="KW-1133">Transmembrane helix</keyword>